<dbReference type="EMBL" id="CADCUQ010000271">
    <property type="protein sequence ID" value="CAA9390615.1"/>
    <property type="molecule type" value="Genomic_DNA"/>
</dbReference>
<keyword evidence="2" id="KW-0548">Nucleotidyltransferase</keyword>
<feature type="compositionally biased region" description="Basic residues" evidence="1">
    <location>
        <begin position="287"/>
        <end position="303"/>
    </location>
</feature>
<name>A0A6J4NKP7_9BACT</name>
<feature type="compositionally biased region" description="Low complexity" evidence="1">
    <location>
        <begin position="89"/>
        <end position="100"/>
    </location>
</feature>
<dbReference type="EC" id="2.7.7.23" evidence="2"/>
<dbReference type="GO" id="GO:0019134">
    <property type="term" value="F:glucosamine-1-phosphate N-acetyltransferase activity"/>
    <property type="evidence" value="ECO:0007669"/>
    <property type="project" value="UniProtKB-EC"/>
</dbReference>
<proteinExistence type="predicted"/>
<protein>
    <submittedName>
        <fullName evidence="2">N-acetylglucosamine-1-phosphate uridyltransferase / Glucosamine-1-phosphate N-acetyltransferase</fullName>
        <ecNumber evidence="2">2.3.1.157</ecNumber>
        <ecNumber evidence="2">2.7.7.23</ecNumber>
    </submittedName>
</protein>
<organism evidence="2">
    <name type="scientific">uncultured Phycisphaerae bacterium</name>
    <dbReference type="NCBI Taxonomy" id="904963"/>
    <lineage>
        <taxon>Bacteria</taxon>
        <taxon>Pseudomonadati</taxon>
        <taxon>Planctomycetota</taxon>
        <taxon>Phycisphaerae</taxon>
        <taxon>environmental samples</taxon>
    </lineage>
</organism>
<keyword evidence="2" id="KW-0808">Transferase</keyword>
<evidence type="ECO:0000313" key="2">
    <source>
        <dbReference type="EMBL" id="CAA9390615.1"/>
    </source>
</evidence>
<feature type="compositionally biased region" description="Basic and acidic residues" evidence="1">
    <location>
        <begin position="304"/>
        <end position="322"/>
    </location>
</feature>
<reference evidence="2" key="1">
    <citation type="submission" date="2020-02" db="EMBL/GenBank/DDBJ databases">
        <authorList>
            <person name="Meier V. D."/>
        </authorList>
    </citation>
    <scope>NUCLEOTIDE SEQUENCE</scope>
    <source>
        <strain evidence="2">AVDCRST_MAG64</strain>
    </source>
</reference>
<accession>A0A6J4NKP7</accession>
<feature type="non-terminal residue" evidence="2">
    <location>
        <position position="1"/>
    </location>
</feature>
<gene>
    <name evidence="2" type="ORF">AVDCRST_MAG64-1172</name>
</gene>
<dbReference type="AlphaFoldDB" id="A0A6J4NKP7"/>
<feature type="compositionally biased region" description="Basic and acidic residues" evidence="1">
    <location>
        <begin position="69"/>
        <end position="79"/>
    </location>
</feature>
<feature type="compositionally biased region" description="Basic residues" evidence="1">
    <location>
        <begin position="151"/>
        <end position="162"/>
    </location>
</feature>
<feature type="compositionally biased region" description="Basic residues" evidence="1">
    <location>
        <begin position="101"/>
        <end position="111"/>
    </location>
</feature>
<feature type="compositionally biased region" description="Gly residues" evidence="1">
    <location>
        <begin position="216"/>
        <end position="225"/>
    </location>
</feature>
<sequence length="330" mass="35528">VRDRHHPRRRSFDADEVVAAEGAARGVRQANAPVRARRLLRGRVRAGDLRDRARQGAGHRAVHQGDAGRLGRADRAARDRARRAGVRGGVEAAPEGVAARGRVHPGRRRAARAGGQPAGPAAGAQGRARGGQPGDGRRRRPDRVRADHPVGRRGLHRDRRAARRDGGAAGGPGDQRQPVLRAGRRAAHGARPADEPEQEGRVLPDRRVRHPAAGRQAGGGRAGGGGRRRAVGQQPRAARPGRRDPAGPDPAGAPGERREHHVGPERVRRGRRDDRAGHGDPPVQLRRPGREHRGRVRDRPVRRRPPDRDRAGRDGRGRERDAGGGNFGAV</sequence>
<feature type="non-terminal residue" evidence="2">
    <location>
        <position position="330"/>
    </location>
</feature>
<feature type="compositionally biased region" description="Low complexity" evidence="1">
    <location>
        <begin position="112"/>
        <end position="127"/>
    </location>
</feature>
<dbReference type="EC" id="2.3.1.157" evidence="2"/>
<feature type="compositionally biased region" description="Basic and acidic residues" evidence="1">
    <location>
        <begin position="45"/>
        <end position="54"/>
    </location>
</feature>
<evidence type="ECO:0000256" key="1">
    <source>
        <dbReference type="SAM" id="MobiDB-lite"/>
    </source>
</evidence>
<feature type="region of interest" description="Disordered" evidence="1">
    <location>
        <begin position="45"/>
        <end position="330"/>
    </location>
</feature>
<feature type="compositionally biased region" description="Basic and acidic residues" evidence="1">
    <location>
        <begin position="191"/>
        <end position="206"/>
    </location>
</feature>
<keyword evidence="2" id="KW-0012">Acyltransferase</keyword>
<feature type="compositionally biased region" description="Basic and acidic residues" evidence="1">
    <location>
        <begin position="255"/>
        <end position="278"/>
    </location>
</feature>
<dbReference type="GO" id="GO:0003977">
    <property type="term" value="F:UDP-N-acetylglucosamine diphosphorylase activity"/>
    <property type="evidence" value="ECO:0007669"/>
    <property type="project" value="UniProtKB-EC"/>
</dbReference>